<feature type="domain" description="SKI-interacting protein SKIP SNW" evidence="5">
    <location>
        <begin position="122"/>
        <end position="283"/>
    </location>
</feature>
<dbReference type="Pfam" id="PF02731">
    <property type="entry name" value="SKIP_SNW"/>
    <property type="match status" value="1"/>
</dbReference>
<comment type="function">
    <text evidence="3">Involved in pre-mRNA splicing.</text>
</comment>
<evidence type="ECO:0000256" key="1">
    <source>
        <dbReference type="ARBA" id="ARBA00010197"/>
    </source>
</evidence>
<evidence type="ECO:0000259" key="5">
    <source>
        <dbReference type="Pfam" id="PF02731"/>
    </source>
</evidence>
<dbReference type="Proteomes" id="UP000510647">
    <property type="component" value="Chromosome 6"/>
</dbReference>
<feature type="region of interest" description="Disordered" evidence="4">
    <location>
        <begin position="407"/>
        <end position="441"/>
    </location>
</feature>
<name>A0A7H9HVD3_9SACH</name>
<evidence type="ECO:0000313" key="7">
    <source>
        <dbReference type="Proteomes" id="UP000510647"/>
    </source>
</evidence>
<dbReference type="GO" id="GO:0000398">
    <property type="term" value="P:mRNA splicing, via spliceosome"/>
    <property type="evidence" value="ECO:0007669"/>
    <property type="project" value="InterPro"/>
</dbReference>
<organism evidence="6 7">
    <name type="scientific">Torulaspora globosa</name>
    <dbReference type="NCBI Taxonomy" id="48254"/>
    <lineage>
        <taxon>Eukaryota</taxon>
        <taxon>Fungi</taxon>
        <taxon>Dikarya</taxon>
        <taxon>Ascomycota</taxon>
        <taxon>Saccharomycotina</taxon>
        <taxon>Saccharomycetes</taxon>
        <taxon>Saccharomycetales</taxon>
        <taxon>Saccharomycetaceae</taxon>
        <taxon>Torulaspora</taxon>
    </lineage>
</organism>
<keyword evidence="3" id="KW-0539">Nucleus</keyword>
<dbReference type="InterPro" id="IPR004015">
    <property type="entry name" value="SKI-int_prot_SKIP_SNW-dom"/>
</dbReference>
<sequence>MFSSLLPPPKHSKVISKDSSSSNKEFAVRALTDNDDDQEGLIQHRDVIDSVVGSKLNFQDFVPIRQRNFNMELPKPSKLEIEETYKRTKKAFDRILGNLAKPSGIGVKNSVQVNADAYEVKYDTIQATGAVRSRSLKIVEHAQDPLQPSQVKAGKVVAPPAEEPLAPILHKTDSTESSNKLSKEERERWNIPAAISSWKNPKGYTISLERRLDMNARYSKQHAGAQEVNERFAELSNALDVAEREARQEIKLRAEAKRQLADEELRQKEHKLKLLAQKSREEREYQRMHPPSRKRLLEQGDDSANEREVARNTRRMQLEKDLRRSKMSTADRLRELAYSQGRDISEKVILGAAKATESAVDQYDSRLFAKGASSGARANEGQLYDRPLFDQQLRDSSNRANLEQIQSFIRQDKHDSNGPIEFTPASEDNEEERKEYGLQNK</sequence>
<comment type="subunit">
    <text evidence="3">Associated with the spliceosome.</text>
</comment>
<keyword evidence="7" id="KW-1185">Reference proteome</keyword>
<gene>
    <name evidence="6" type="ORF">HG537_0F04550</name>
</gene>
<feature type="compositionally biased region" description="Basic and acidic residues" evidence="4">
    <location>
        <begin position="278"/>
        <end position="287"/>
    </location>
</feature>
<feature type="compositionally biased region" description="Basic and acidic residues" evidence="4">
    <location>
        <begin position="304"/>
        <end position="326"/>
    </location>
</feature>
<feature type="region of interest" description="Disordered" evidence="4">
    <location>
        <begin position="1"/>
        <end position="23"/>
    </location>
</feature>
<evidence type="ECO:0000256" key="4">
    <source>
        <dbReference type="SAM" id="MobiDB-lite"/>
    </source>
</evidence>
<dbReference type="PANTHER" id="PTHR12096">
    <property type="entry name" value="NUCLEAR PROTEIN SKIP-RELATED"/>
    <property type="match status" value="1"/>
</dbReference>
<comment type="similarity">
    <text evidence="1 3">Belongs to the SNW family.</text>
</comment>
<protein>
    <recommendedName>
        <fullName evidence="2 3">Pre-mRNA-processing protein 45</fullName>
    </recommendedName>
</protein>
<evidence type="ECO:0000256" key="3">
    <source>
        <dbReference type="RuleBase" id="RU367140"/>
    </source>
</evidence>
<keyword evidence="3" id="KW-0747">Spliceosome</keyword>
<dbReference type="AlphaFoldDB" id="A0A7H9HVD3"/>
<evidence type="ECO:0000256" key="2">
    <source>
        <dbReference type="ARBA" id="ARBA00022160"/>
    </source>
</evidence>
<feature type="region of interest" description="Disordered" evidence="4">
    <location>
        <begin position="277"/>
        <end position="326"/>
    </location>
</feature>
<keyword evidence="3" id="KW-0508">mRNA splicing</keyword>
<dbReference type="GO" id="GO:0005681">
    <property type="term" value="C:spliceosomal complex"/>
    <property type="evidence" value="ECO:0007669"/>
    <property type="project" value="UniProtKB-UniRule"/>
</dbReference>
<dbReference type="InterPro" id="IPR017862">
    <property type="entry name" value="SKI-int_prot_SKIP"/>
</dbReference>
<proteinExistence type="inferred from homology"/>
<accession>A0A7H9HVD3</accession>
<dbReference type="EMBL" id="CP059272">
    <property type="protein sequence ID" value="QLQ81694.1"/>
    <property type="molecule type" value="Genomic_DNA"/>
</dbReference>
<keyword evidence="3" id="KW-0507">mRNA processing</keyword>
<dbReference type="OrthoDB" id="666364at2759"/>
<comment type="subcellular location">
    <subcellularLocation>
        <location evidence="3">Nucleus</location>
    </subcellularLocation>
</comment>
<feature type="compositionally biased region" description="Basic and acidic residues" evidence="4">
    <location>
        <begin position="431"/>
        <end position="441"/>
    </location>
</feature>
<reference evidence="6 7" key="1">
    <citation type="submission" date="2020-06" db="EMBL/GenBank/DDBJ databases">
        <title>The yeast mating-type switching endonuclease HO is a domesticated member of an unorthodox homing genetic element family.</title>
        <authorList>
            <person name="Coughlan A.Y."/>
            <person name="Lombardi L."/>
            <person name="Braun-Galleani S."/>
            <person name="Martos A.R."/>
            <person name="Galeote V."/>
            <person name="Bigey F."/>
            <person name="Dequin S."/>
            <person name="Byrne K.P."/>
            <person name="Wolfe K.H."/>
        </authorList>
    </citation>
    <scope>NUCLEOTIDE SEQUENCE [LARGE SCALE GENOMIC DNA]</scope>
    <source>
        <strain evidence="6 7">CBS2947</strain>
    </source>
</reference>
<evidence type="ECO:0000313" key="6">
    <source>
        <dbReference type="EMBL" id="QLQ81694.1"/>
    </source>
</evidence>